<evidence type="ECO:0000313" key="7">
    <source>
        <dbReference type="Proteomes" id="UP000294003"/>
    </source>
</evidence>
<dbReference type="PANTHER" id="PTHR43976:SF16">
    <property type="entry name" value="SHORT-CHAIN DEHYDROGENASE_REDUCTASE FAMILY PROTEIN"/>
    <property type="match status" value="1"/>
</dbReference>
<dbReference type="EMBL" id="QJNS01000407">
    <property type="protein sequence ID" value="RYO78109.1"/>
    <property type="molecule type" value="Genomic_DNA"/>
</dbReference>
<comment type="caution">
    <text evidence="6">The sequence shown here is derived from an EMBL/GenBank/DDBJ whole genome shotgun (WGS) entry which is preliminary data.</text>
</comment>
<dbReference type="InterPro" id="IPR036291">
    <property type="entry name" value="NAD(P)-bd_dom_sf"/>
</dbReference>
<dbReference type="InterPro" id="IPR020904">
    <property type="entry name" value="Sc_DH/Rdtase_CS"/>
</dbReference>
<comment type="similarity">
    <text evidence="1 4">Belongs to the short-chain dehydrogenases/reductases (SDR) family.</text>
</comment>
<keyword evidence="5" id="KW-0732">Signal</keyword>
<protein>
    <submittedName>
        <fullName evidence="6">Uncharacterized protein</fullName>
    </submittedName>
</protein>
<dbReference type="SUPFAM" id="SSF51735">
    <property type="entry name" value="NAD(P)-binding Rossmann-fold domains"/>
    <property type="match status" value="1"/>
</dbReference>
<dbReference type="PRINTS" id="PR00081">
    <property type="entry name" value="GDHRDH"/>
</dbReference>
<dbReference type="InterPro" id="IPR051911">
    <property type="entry name" value="SDR_oxidoreductase"/>
</dbReference>
<accession>A0ABY0GYY0</accession>
<keyword evidence="2" id="KW-0521">NADP</keyword>
<dbReference type="CDD" id="cd05374">
    <property type="entry name" value="17beta-HSD-like_SDR_c"/>
    <property type="match status" value="1"/>
</dbReference>
<dbReference type="Gene3D" id="3.40.50.720">
    <property type="entry name" value="NAD(P)-binding Rossmann-like Domain"/>
    <property type="match status" value="1"/>
</dbReference>
<reference evidence="6 7" key="1">
    <citation type="submission" date="2018-06" db="EMBL/GenBank/DDBJ databases">
        <title>Complete Genomes of Monosporascus.</title>
        <authorList>
            <person name="Robinson A.J."/>
            <person name="Natvig D.O."/>
        </authorList>
    </citation>
    <scope>NUCLEOTIDE SEQUENCE [LARGE SCALE GENOMIC DNA]</scope>
    <source>
        <strain evidence="6 7">CBS 609.92</strain>
    </source>
</reference>
<dbReference type="Proteomes" id="UP000294003">
    <property type="component" value="Unassembled WGS sequence"/>
</dbReference>
<keyword evidence="7" id="KW-1185">Reference proteome</keyword>
<feature type="chain" id="PRO_5045345129" evidence="5">
    <location>
        <begin position="21"/>
        <end position="286"/>
    </location>
</feature>
<name>A0ABY0GYY0_9PEZI</name>
<evidence type="ECO:0000256" key="4">
    <source>
        <dbReference type="RuleBase" id="RU000363"/>
    </source>
</evidence>
<evidence type="ECO:0000256" key="1">
    <source>
        <dbReference type="ARBA" id="ARBA00006484"/>
    </source>
</evidence>
<evidence type="ECO:0000256" key="2">
    <source>
        <dbReference type="ARBA" id="ARBA00022857"/>
    </source>
</evidence>
<evidence type="ECO:0000256" key="5">
    <source>
        <dbReference type="SAM" id="SignalP"/>
    </source>
</evidence>
<dbReference type="InterPro" id="IPR002347">
    <property type="entry name" value="SDR_fam"/>
</dbReference>
<proteinExistence type="inferred from homology"/>
<dbReference type="Pfam" id="PF00106">
    <property type="entry name" value="adh_short"/>
    <property type="match status" value="1"/>
</dbReference>
<keyword evidence="3" id="KW-0560">Oxidoreductase</keyword>
<evidence type="ECO:0000256" key="3">
    <source>
        <dbReference type="ARBA" id="ARBA00023002"/>
    </source>
</evidence>
<dbReference type="PRINTS" id="PR00080">
    <property type="entry name" value="SDRFAMILY"/>
</dbReference>
<dbReference type="PROSITE" id="PS00061">
    <property type="entry name" value="ADH_SHORT"/>
    <property type="match status" value="1"/>
</dbReference>
<dbReference type="PANTHER" id="PTHR43976">
    <property type="entry name" value="SHORT CHAIN DEHYDROGENASE"/>
    <property type="match status" value="1"/>
</dbReference>
<feature type="signal peptide" evidence="5">
    <location>
        <begin position="1"/>
        <end position="20"/>
    </location>
</feature>
<sequence length="286" mass="30769">MSSPLWFITGVSNGFGLILALRALQAKHRVIGSVRSKAKAADAVKQIEAAGGQVIEMDMTEPKDSITEKIKAAGPIDYLINNAGYSVLKACETITEKEAELQMQTNFLGPLYATQAALEGMRARRAGTVVNVSSIAARDPQAASALYSASKGALEALSEGLAREVAPFGIRVLIVEPGAFRTNFIRAMQEVSGGDNPELPDDYRGTPVEDALRRFNGYHGRQRGDPAKGVERIFEAVTGEGMAGRLRGKVARLVLGEDALARMRAANDRFLEDLSLQEDIAKSTDF</sequence>
<evidence type="ECO:0000313" key="6">
    <source>
        <dbReference type="EMBL" id="RYO78109.1"/>
    </source>
</evidence>
<organism evidence="6 7">
    <name type="scientific">Monosporascus cannonballus</name>
    <dbReference type="NCBI Taxonomy" id="155416"/>
    <lineage>
        <taxon>Eukaryota</taxon>
        <taxon>Fungi</taxon>
        <taxon>Dikarya</taxon>
        <taxon>Ascomycota</taxon>
        <taxon>Pezizomycotina</taxon>
        <taxon>Sordariomycetes</taxon>
        <taxon>Xylariomycetidae</taxon>
        <taxon>Xylariales</taxon>
        <taxon>Xylariales incertae sedis</taxon>
        <taxon>Monosporascus</taxon>
    </lineage>
</organism>
<gene>
    <name evidence="6" type="ORF">DL762_008867</name>
</gene>